<feature type="transmembrane region" description="Helical" evidence="1">
    <location>
        <begin position="30"/>
        <end position="50"/>
    </location>
</feature>
<gene>
    <name evidence="2" type="ORF">Asi02nite_44810</name>
</gene>
<organism evidence="2 3">
    <name type="scientific">Asanoa siamensis</name>
    <dbReference type="NCBI Taxonomy" id="926357"/>
    <lineage>
        <taxon>Bacteria</taxon>
        <taxon>Bacillati</taxon>
        <taxon>Actinomycetota</taxon>
        <taxon>Actinomycetes</taxon>
        <taxon>Micromonosporales</taxon>
        <taxon>Micromonosporaceae</taxon>
        <taxon>Asanoa</taxon>
    </lineage>
</organism>
<dbReference type="EMBL" id="BONE01000037">
    <property type="protein sequence ID" value="GIF74963.1"/>
    <property type="molecule type" value="Genomic_DNA"/>
</dbReference>
<evidence type="ECO:0000256" key="1">
    <source>
        <dbReference type="SAM" id="Phobius"/>
    </source>
</evidence>
<keyword evidence="1" id="KW-1133">Transmembrane helix</keyword>
<dbReference type="Proteomes" id="UP000604117">
    <property type="component" value="Unassembled WGS sequence"/>
</dbReference>
<proteinExistence type="predicted"/>
<keyword evidence="3" id="KW-1185">Reference proteome</keyword>
<reference evidence="2 3" key="1">
    <citation type="submission" date="2021-01" db="EMBL/GenBank/DDBJ databases">
        <title>Whole genome shotgun sequence of Asanoa siamensis NBRC 107932.</title>
        <authorList>
            <person name="Komaki H."/>
            <person name="Tamura T."/>
        </authorList>
    </citation>
    <scope>NUCLEOTIDE SEQUENCE [LARGE SCALE GENOMIC DNA]</scope>
    <source>
        <strain evidence="2 3">NBRC 107932</strain>
    </source>
</reference>
<accession>A0ABQ4CVC4</accession>
<sequence length="68" mass="8046">MVIGWRAEAMSRTRRRWALGRHIDLWEARMRWLVVVVVVVVVVALAIYLPRKAFRAGRSMRKRLDKGE</sequence>
<keyword evidence="1" id="KW-0472">Membrane</keyword>
<comment type="caution">
    <text evidence="2">The sequence shown here is derived from an EMBL/GenBank/DDBJ whole genome shotgun (WGS) entry which is preliminary data.</text>
</comment>
<evidence type="ECO:0000313" key="3">
    <source>
        <dbReference type="Proteomes" id="UP000604117"/>
    </source>
</evidence>
<keyword evidence="1" id="KW-0812">Transmembrane</keyword>
<name>A0ABQ4CVC4_9ACTN</name>
<evidence type="ECO:0000313" key="2">
    <source>
        <dbReference type="EMBL" id="GIF74963.1"/>
    </source>
</evidence>
<protein>
    <submittedName>
        <fullName evidence="2">Uncharacterized protein</fullName>
    </submittedName>
</protein>